<proteinExistence type="predicted"/>
<dbReference type="AlphaFoldDB" id="A0A7N0V2F8"/>
<evidence type="ECO:0000313" key="1">
    <source>
        <dbReference type="EnsemblPlants" id="Kaladp0095s0191.1.v1.1"/>
    </source>
</evidence>
<dbReference type="EnsemblPlants" id="Kaladp0095s0191.1.v1.1">
    <property type="protein sequence ID" value="Kaladp0095s0191.1.v1.1"/>
    <property type="gene ID" value="Kaladp0095s0191.v1.1"/>
</dbReference>
<dbReference type="Proteomes" id="UP000594263">
    <property type="component" value="Unplaced"/>
</dbReference>
<dbReference type="Gene3D" id="3.90.940.40">
    <property type="entry name" value="Protein CHLORORESPIRATORY REDUCTION 7"/>
    <property type="match status" value="1"/>
</dbReference>
<dbReference type="Gramene" id="Kaladp0095s0191.1.v1.1">
    <property type="protein sequence ID" value="Kaladp0095s0191.1.v1.1"/>
    <property type="gene ID" value="Kaladp0095s0191.v1.1"/>
</dbReference>
<dbReference type="GO" id="GO:0016020">
    <property type="term" value="C:membrane"/>
    <property type="evidence" value="ECO:0007669"/>
    <property type="project" value="EnsemblPlants"/>
</dbReference>
<sequence length="156" mass="17102">MAMEGVFGRGVVASGGAALRAECRHPSRTKLALRVSARALAKPADYGSAVSRARSCSEHKFKVGAGKRRRSYLHADSETYVLLEPGEGEEFVTEDELRAKLKNWLENWPGSALPPDLAKFATTDEAVSHLLRSACELDIDGDVGSIQWYQVRLELD</sequence>
<evidence type="ECO:0000313" key="2">
    <source>
        <dbReference type="Proteomes" id="UP000594263"/>
    </source>
</evidence>
<keyword evidence="2" id="KW-1185">Reference proteome</keyword>
<dbReference type="PANTHER" id="PTHR36803:SF1">
    <property type="entry name" value="PROTEIN CHLORORESPIRATORY REDUCTION 7, CHLOROPLASTIC"/>
    <property type="match status" value="1"/>
</dbReference>
<organism evidence="1 2">
    <name type="scientific">Kalanchoe fedtschenkoi</name>
    <name type="common">Lavender scallops</name>
    <name type="synonym">South American air plant</name>
    <dbReference type="NCBI Taxonomy" id="63787"/>
    <lineage>
        <taxon>Eukaryota</taxon>
        <taxon>Viridiplantae</taxon>
        <taxon>Streptophyta</taxon>
        <taxon>Embryophyta</taxon>
        <taxon>Tracheophyta</taxon>
        <taxon>Spermatophyta</taxon>
        <taxon>Magnoliopsida</taxon>
        <taxon>eudicotyledons</taxon>
        <taxon>Gunneridae</taxon>
        <taxon>Pentapetalae</taxon>
        <taxon>Saxifragales</taxon>
        <taxon>Crassulaceae</taxon>
        <taxon>Kalanchoe</taxon>
    </lineage>
</organism>
<dbReference type="InterPro" id="IPR021954">
    <property type="entry name" value="CRR7"/>
</dbReference>
<dbReference type="PANTHER" id="PTHR36803">
    <property type="entry name" value="PROTEIN CHLORORESPIRATORY REDUCTION 7, CHLOROPLASTIC"/>
    <property type="match status" value="1"/>
</dbReference>
<dbReference type="InterPro" id="IPR038150">
    <property type="entry name" value="CRR7-like_sf"/>
</dbReference>
<dbReference type="Pfam" id="PF12095">
    <property type="entry name" value="CRR7"/>
    <property type="match status" value="1"/>
</dbReference>
<dbReference type="GO" id="GO:0009570">
    <property type="term" value="C:chloroplast stroma"/>
    <property type="evidence" value="ECO:0007669"/>
    <property type="project" value="TreeGrafter"/>
</dbReference>
<reference evidence="1" key="1">
    <citation type="submission" date="2021-01" db="UniProtKB">
        <authorList>
            <consortium name="EnsemblPlants"/>
        </authorList>
    </citation>
    <scope>IDENTIFICATION</scope>
</reference>
<protein>
    <recommendedName>
        <fullName evidence="3">Chlororespiratory reduction 7</fullName>
    </recommendedName>
</protein>
<evidence type="ECO:0008006" key="3">
    <source>
        <dbReference type="Google" id="ProtNLM"/>
    </source>
</evidence>
<accession>A0A7N0V2F8</accession>
<name>A0A7N0V2F8_KALFE</name>